<keyword evidence="2" id="KW-0812">Transmembrane</keyword>
<dbReference type="RefSeq" id="WP_317640690.1">
    <property type="nucleotide sequence ID" value="NZ_JAPMIV010000024.1"/>
</dbReference>
<evidence type="ECO:0000256" key="2">
    <source>
        <dbReference type="SAM" id="Phobius"/>
    </source>
</evidence>
<feature type="region of interest" description="Disordered" evidence="1">
    <location>
        <begin position="332"/>
        <end position="352"/>
    </location>
</feature>
<evidence type="ECO:0000256" key="1">
    <source>
        <dbReference type="SAM" id="MobiDB-lite"/>
    </source>
</evidence>
<gene>
    <name evidence="3" type="ORF">ORD21_12200</name>
</gene>
<keyword evidence="4" id="KW-1185">Reference proteome</keyword>
<dbReference type="Pfam" id="PF02585">
    <property type="entry name" value="PIG-L"/>
    <property type="match status" value="1"/>
</dbReference>
<dbReference type="SUPFAM" id="SSF102588">
    <property type="entry name" value="LmbE-like"/>
    <property type="match status" value="1"/>
</dbReference>
<evidence type="ECO:0000313" key="4">
    <source>
        <dbReference type="Proteomes" id="UP001276150"/>
    </source>
</evidence>
<dbReference type="Proteomes" id="UP001276150">
    <property type="component" value="Unassembled WGS sequence"/>
</dbReference>
<reference evidence="3 4" key="1">
    <citation type="submission" date="2022-11" db="EMBL/GenBank/DDBJ databases">
        <title>Deinococcus ZS9-10, Low Temperature and Draught-tolerating, UV-resistant Bacteria from Continental Antarctica.</title>
        <authorList>
            <person name="Cheng L."/>
        </authorList>
    </citation>
    <scope>NUCLEOTIDE SEQUENCE [LARGE SCALE GENOMIC DNA]</scope>
    <source>
        <strain evidence="3 4">ZS9-10</strain>
    </source>
</reference>
<dbReference type="InterPro" id="IPR024078">
    <property type="entry name" value="LmbE-like_dom_sf"/>
</dbReference>
<comment type="caution">
    <text evidence="3">The sequence shown here is derived from an EMBL/GenBank/DDBJ whole genome shotgun (WGS) entry which is preliminary data.</text>
</comment>
<organism evidence="3 4">
    <name type="scientific">Deinococcus arenicola</name>
    <dbReference type="NCBI Taxonomy" id="2994950"/>
    <lineage>
        <taxon>Bacteria</taxon>
        <taxon>Thermotogati</taxon>
        <taxon>Deinococcota</taxon>
        <taxon>Deinococci</taxon>
        <taxon>Deinococcales</taxon>
        <taxon>Deinococcaceae</taxon>
        <taxon>Deinococcus</taxon>
    </lineage>
</organism>
<proteinExistence type="predicted"/>
<dbReference type="PANTHER" id="PTHR12993:SF29">
    <property type="entry name" value="BLR3841 PROTEIN"/>
    <property type="match status" value="1"/>
</dbReference>
<keyword evidence="2" id="KW-0472">Membrane</keyword>
<protein>
    <submittedName>
        <fullName evidence="3">PIG-L family deacetylase</fullName>
    </submittedName>
</protein>
<dbReference type="Gene3D" id="3.40.50.10320">
    <property type="entry name" value="LmbE-like"/>
    <property type="match status" value="1"/>
</dbReference>
<accession>A0ABU4DTR7</accession>
<dbReference type="InterPro" id="IPR003737">
    <property type="entry name" value="GlcNAc_PI_deacetylase-related"/>
</dbReference>
<evidence type="ECO:0000313" key="3">
    <source>
        <dbReference type="EMBL" id="MDV6375352.1"/>
    </source>
</evidence>
<dbReference type="PANTHER" id="PTHR12993">
    <property type="entry name" value="N-ACETYLGLUCOSAMINYL-PHOSPHATIDYLINOSITOL DE-N-ACETYLASE-RELATED"/>
    <property type="match status" value="1"/>
</dbReference>
<feature type="transmembrane region" description="Helical" evidence="2">
    <location>
        <begin position="31"/>
        <end position="57"/>
    </location>
</feature>
<sequence length="352" mass="38368">MRKPGGQNLGGPIRLVGRRRGRRFGRRRRDWVLGAALMVGLALAYAINAGSALVVLYPRAAAAVRALPEMPPIQAGQTVLMVSPHPDDESLCCGGMIAGAVRAGAQVHIVWLTSGDGFELDSALLDRTFRPRLTATENLGRRRMNEAAAAATALGVPAGNITFLGYPDGALLKMWNSPDPVRSSHTGALRVPYDRALSPSAVYRASNLRRDLGSVLDSVKPDLVLLPSTSDFHKDHIATSLFTQGLLKQRGWTSRARYWIVHGGVEWPVPKGLHEGFPLLISPRGVHLAWERADLDQVDEDRKLDALKAHSSQMMVMRRFMEAFVRGNELITLEETGNPADGTKSEEEDGGF</sequence>
<name>A0ABU4DTR7_9DEIO</name>
<keyword evidence="2" id="KW-1133">Transmembrane helix</keyword>
<dbReference type="EMBL" id="JAPMIV010000024">
    <property type="protein sequence ID" value="MDV6375352.1"/>
    <property type="molecule type" value="Genomic_DNA"/>
</dbReference>